<evidence type="ECO:0000256" key="5">
    <source>
        <dbReference type="ARBA" id="ARBA00022827"/>
    </source>
</evidence>
<dbReference type="Pfam" id="PF16901">
    <property type="entry name" value="DAO_C"/>
    <property type="match status" value="1"/>
</dbReference>
<dbReference type="InterPro" id="IPR036188">
    <property type="entry name" value="FAD/NAD-bd_sf"/>
</dbReference>
<dbReference type="GO" id="GO:0046168">
    <property type="term" value="P:glycerol-3-phosphate catabolic process"/>
    <property type="evidence" value="ECO:0007669"/>
    <property type="project" value="TreeGrafter"/>
</dbReference>
<evidence type="ECO:0000256" key="2">
    <source>
        <dbReference type="ARBA" id="ARBA00007330"/>
    </source>
</evidence>
<dbReference type="InterPro" id="IPR000447">
    <property type="entry name" value="G3P_DH_FAD-dep"/>
</dbReference>
<dbReference type="PANTHER" id="PTHR11985:SF35">
    <property type="entry name" value="ANAEROBIC GLYCEROL-3-PHOSPHATE DEHYDROGENASE SUBUNIT A"/>
    <property type="match status" value="1"/>
</dbReference>
<accession>A0A1N7QE25</accession>
<keyword evidence="6" id="KW-0560">Oxidoreductase</keyword>
<protein>
    <submittedName>
        <fullName evidence="9">Glycerol-3-phosphate dehydrogenase</fullName>
    </submittedName>
</protein>
<evidence type="ECO:0000256" key="4">
    <source>
        <dbReference type="ARBA" id="ARBA00022798"/>
    </source>
</evidence>
<dbReference type="Gene3D" id="1.10.8.870">
    <property type="entry name" value="Alpha-glycerophosphate oxidase, cap domain"/>
    <property type="match status" value="1"/>
</dbReference>
<evidence type="ECO:0000259" key="7">
    <source>
        <dbReference type="Pfam" id="PF01266"/>
    </source>
</evidence>
<evidence type="ECO:0000259" key="8">
    <source>
        <dbReference type="Pfam" id="PF16901"/>
    </source>
</evidence>
<dbReference type="InterPro" id="IPR031656">
    <property type="entry name" value="DAO_C"/>
</dbReference>
<dbReference type="Gene3D" id="3.30.9.10">
    <property type="entry name" value="D-Amino Acid Oxidase, subunit A, domain 2"/>
    <property type="match status" value="1"/>
</dbReference>
<keyword evidence="4" id="KW-0319">Glycerol metabolism</keyword>
<dbReference type="InterPro" id="IPR038299">
    <property type="entry name" value="DAO_C_sf"/>
</dbReference>
<dbReference type="RefSeq" id="WP_076379954.1">
    <property type="nucleotide sequence ID" value="NZ_AP017422.1"/>
</dbReference>
<dbReference type="Proteomes" id="UP000186917">
    <property type="component" value="Unassembled WGS sequence"/>
</dbReference>
<evidence type="ECO:0000256" key="1">
    <source>
        <dbReference type="ARBA" id="ARBA00001974"/>
    </source>
</evidence>
<feature type="domain" description="Alpha-glycerophosphate oxidase C-terminal" evidence="8">
    <location>
        <begin position="366"/>
        <end position="501"/>
    </location>
</feature>
<keyword evidence="3" id="KW-0285">Flavoprotein</keyword>
<dbReference type="Pfam" id="PF01266">
    <property type="entry name" value="DAO"/>
    <property type="match status" value="1"/>
</dbReference>
<gene>
    <name evidence="9" type="ORF">SAMN05421788_105104</name>
</gene>
<comment type="similarity">
    <text evidence="2">Belongs to the FAD-dependent glycerol-3-phosphate dehydrogenase family.</text>
</comment>
<comment type="cofactor">
    <cofactor evidence="1">
        <name>FAD</name>
        <dbReference type="ChEBI" id="CHEBI:57692"/>
    </cofactor>
</comment>
<keyword evidence="5" id="KW-0274">FAD</keyword>
<sequence length="522" mass="57358">MNRKSSLLQLETTTEWDVIIIGGGATGLGAAMDAASRGFKTLLTEQADFAKGTSSKATKLVHGGVRYMAQGDLGLVREACFERGKLLQNAPHLTRNTSFVIPNYSWFDNIKYTVGLKFYDFLAGKLSLGKSRYISVRHTLEKLPNIKKEGLKGGVEYHDGQFDDARLALNVAQTAAEKGACVLNYFKVTGLLKGGNGKITGIKAKDIETGKEYEAKGKVVINATGVYVDNVLQMDKPNAPHFVRPSQGVHLTLDRSFLPGEAALMIPKTDDGRVLFAVPWHNKLIVGTTDTLREVPELEPRALEEEINFILNTATRYLVKKPTRTDVLAVFAGLRPLAAPQGEGKSTKEISRSHKIMVSDSGLITIIGGKWTTFRRMAQDTIDKAIQVASLPANACVTADMPIHGYDTTVDHHNEMHVYGSDIRSLKALEAAEPALQAPLLDNYPFTLANVVFAVRDEMALHVEDVLSRRIRLLLLDSKAAVAIAPRVAAAMAAELGKDEQWIEKEIKDFTELATKYEMEFF</sequence>
<dbReference type="SUPFAM" id="SSF54373">
    <property type="entry name" value="FAD-linked reductases, C-terminal domain"/>
    <property type="match status" value="1"/>
</dbReference>
<evidence type="ECO:0000313" key="10">
    <source>
        <dbReference type="Proteomes" id="UP000186917"/>
    </source>
</evidence>
<dbReference type="EMBL" id="FTOR01000005">
    <property type="protein sequence ID" value="SIT21113.1"/>
    <property type="molecule type" value="Genomic_DNA"/>
</dbReference>
<dbReference type="PRINTS" id="PR01001">
    <property type="entry name" value="FADG3PDH"/>
</dbReference>
<dbReference type="AlphaFoldDB" id="A0A1N7QE25"/>
<proteinExistence type="inferred from homology"/>
<feature type="domain" description="FAD dependent oxidoreductase" evidence="7">
    <location>
        <begin position="17"/>
        <end position="342"/>
    </location>
</feature>
<evidence type="ECO:0000256" key="6">
    <source>
        <dbReference type="ARBA" id="ARBA00023002"/>
    </source>
</evidence>
<name>A0A1N7QE25_9BACT</name>
<keyword evidence="10" id="KW-1185">Reference proteome</keyword>
<organism evidence="9 10">
    <name type="scientific">Filimonas lacunae</name>
    <dbReference type="NCBI Taxonomy" id="477680"/>
    <lineage>
        <taxon>Bacteria</taxon>
        <taxon>Pseudomonadati</taxon>
        <taxon>Bacteroidota</taxon>
        <taxon>Chitinophagia</taxon>
        <taxon>Chitinophagales</taxon>
        <taxon>Chitinophagaceae</taxon>
        <taxon>Filimonas</taxon>
    </lineage>
</organism>
<dbReference type="PANTHER" id="PTHR11985">
    <property type="entry name" value="GLYCEROL-3-PHOSPHATE DEHYDROGENASE"/>
    <property type="match status" value="1"/>
</dbReference>
<evidence type="ECO:0000256" key="3">
    <source>
        <dbReference type="ARBA" id="ARBA00022630"/>
    </source>
</evidence>
<evidence type="ECO:0000313" key="9">
    <source>
        <dbReference type="EMBL" id="SIT21113.1"/>
    </source>
</evidence>
<dbReference type="GO" id="GO:0004368">
    <property type="term" value="F:glycerol-3-phosphate dehydrogenase (quinone) activity"/>
    <property type="evidence" value="ECO:0007669"/>
    <property type="project" value="InterPro"/>
</dbReference>
<dbReference type="GO" id="GO:0006071">
    <property type="term" value="P:glycerol metabolic process"/>
    <property type="evidence" value="ECO:0007669"/>
    <property type="project" value="UniProtKB-KW"/>
</dbReference>
<dbReference type="OrthoDB" id="9766796at2"/>
<dbReference type="STRING" id="477680.SAMN05421788_105104"/>
<dbReference type="SUPFAM" id="SSF51905">
    <property type="entry name" value="FAD/NAD(P)-binding domain"/>
    <property type="match status" value="1"/>
</dbReference>
<dbReference type="InterPro" id="IPR006076">
    <property type="entry name" value="FAD-dep_OxRdtase"/>
</dbReference>
<dbReference type="Gene3D" id="3.50.50.60">
    <property type="entry name" value="FAD/NAD(P)-binding domain"/>
    <property type="match status" value="1"/>
</dbReference>
<reference evidence="10" key="1">
    <citation type="submission" date="2017-01" db="EMBL/GenBank/DDBJ databases">
        <authorList>
            <person name="Varghese N."/>
            <person name="Submissions S."/>
        </authorList>
    </citation>
    <scope>NUCLEOTIDE SEQUENCE [LARGE SCALE GENOMIC DNA]</scope>
    <source>
        <strain evidence="10">DSM 21054</strain>
    </source>
</reference>